<feature type="transmembrane region" description="Helical" evidence="6">
    <location>
        <begin position="125"/>
        <end position="150"/>
    </location>
</feature>
<evidence type="ECO:0000256" key="5">
    <source>
        <dbReference type="ARBA" id="ARBA00023136"/>
    </source>
</evidence>
<evidence type="ECO:0000256" key="4">
    <source>
        <dbReference type="ARBA" id="ARBA00022989"/>
    </source>
</evidence>
<dbReference type="AlphaFoldDB" id="A0A4Z0GSJ0"/>
<proteinExistence type="predicted"/>
<reference evidence="7 8" key="1">
    <citation type="journal article" date="2015" name="Int. J. Syst. Evol. Microbiol.">
        <title>Sporolactobacillus shoreae sp. nov. and Sporolactobacillus spathodeae sp. nov., two spore-forming lactic acid bacteria isolated from tree barks in Thailand.</title>
        <authorList>
            <person name="Thamacharoensuk T."/>
            <person name="Kitahara M."/>
            <person name="Ohkuma M."/>
            <person name="Thongchul N."/>
            <person name="Tanasupawat S."/>
        </authorList>
    </citation>
    <scope>NUCLEOTIDE SEQUENCE [LARGE SCALE GENOMIC DNA]</scope>
    <source>
        <strain evidence="7 8">BK92</strain>
    </source>
</reference>
<keyword evidence="2" id="KW-0813">Transport</keyword>
<gene>
    <name evidence="7" type="ORF">E4665_02705</name>
</gene>
<evidence type="ECO:0000256" key="6">
    <source>
        <dbReference type="SAM" id="Phobius"/>
    </source>
</evidence>
<feature type="transmembrane region" description="Helical" evidence="6">
    <location>
        <begin position="231"/>
        <end position="250"/>
    </location>
</feature>
<dbReference type="PIRSF" id="PIRSF006060">
    <property type="entry name" value="AA_transporter"/>
    <property type="match status" value="1"/>
</dbReference>
<feature type="transmembrane region" description="Helical" evidence="6">
    <location>
        <begin position="459"/>
        <end position="478"/>
    </location>
</feature>
<evidence type="ECO:0000256" key="1">
    <source>
        <dbReference type="ARBA" id="ARBA00004141"/>
    </source>
</evidence>
<sequence length="501" mass="54230">MRWNHWGTGKNVWAINFLKIMYRSEIMKNESLEGSDYKQELKRNLKLFSSFAVAFSFISITTGIFANYQFVLTTGGPAGIWSWVVTFIGQLLVALIFAELAGVIPISGYSYQWITRLSNKMMGWITGWICICFLVLVVPAIDSGVAPIFATLIGLKGTPSEITTIIIVTLIVQAAINIVGVKLASYINNAAVFTESLGIIALTVVLLVVALKNGNDPSILLNTVNKGEGASYIGPFMMSMLMGAFTLVGFESAANLSEETINPGKTVPKAIISSVFLAGVFGTAFLVAVTLAIKSLPATLASSSPLPYILQTSLGSVIGKLFLVIVSISIFACGTVAMTSGSRLVYVMSRNRAFFFSNLFKKVSSRTSSPIYATILILVFGIVATVFSSSLTTLIGVTAILPAIIYFITIVCYGLARKNVKIKEGNFNLGKAAKPVFILAILWLIFELAILTVPTQFHMTALLSIVLILIGFVIYFVVIKKKIGSADSEEKVDRIVKDFDD</sequence>
<feature type="transmembrane region" description="Helical" evidence="6">
    <location>
        <begin position="162"/>
        <end position="180"/>
    </location>
</feature>
<dbReference type="PANTHER" id="PTHR45649:SF26">
    <property type="entry name" value="OS04G0435100 PROTEIN"/>
    <property type="match status" value="1"/>
</dbReference>
<dbReference type="EMBL" id="SRJD01000002">
    <property type="protein sequence ID" value="TGA99876.1"/>
    <property type="molecule type" value="Genomic_DNA"/>
</dbReference>
<comment type="subcellular location">
    <subcellularLocation>
        <location evidence="1">Membrane</location>
        <topology evidence="1">Multi-pass membrane protein</topology>
    </subcellularLocation>
</comment>
<dbReference type="InterPro" id="IPR002293">
    <property type="entry name" value="AA/rel_permease1"/>
</dbReference>
<dbReference type="Pfam" id="PF13520">
    <property type="entry name" value="AA_permease_2"/>
    <property type="match status" value="1"/>
</dbReference>
<keyword evidence="8" id="KW-1185">Reference proteome</keyword>
<keyword evidence="4 6" id="KW-1133">Transmembrane helix</keyword>
<keyword evidence="5 6" id="KW-0472">Membrane</keyword>
<feature type="transmembrane region" description="Helical" evidence="6">
    <location>
        <begin position="271"/>
        <end position="293"/>
    </location>
</feature>
<comment type="caution">
    <text evidence="7">The sequence shown here is derived from an EMBL/GenBank/DDBJ whole genome shotgun (WGS) entry which is preliminary data.</text>
</comment>
<dbReference type="OrthoDB" id="9762947at2"/>
<protein>
    <submittedName>
        <fullName evidence="7">Amino acid permease</fullName>
    </submittedName>
</protein>
<evidence type="ECO:0000313" key="8">
    <source>
        <dbReference type="Proteomes" id="UP000298347"/>
    </source>
</evidence>
<dbReference type="GO" id="GO:0022857">
    <property type="term" value="F:transmembrane transporter activity"/>
    <property type="evidence" value="ECO:0007669"/>
    <property type="project" value="InterPro"/>
</dbReference>
<organism evidence="7 8">
    <name type="scientific">Sporolactobacillus shoreae</name>
    <dbReference type="NCBI Taxonomy" id="1465501"/>
    <lineage>
        <taxon>Bacteria</taxon>
        <taxon>Bacillati</taxon>
        <taxon>Bacillota</taxon>
        <taxon>Bacilli</taxon>
        <taxon>Bacillales</taxon>
        <taxon>Sporolactobacillaceae</taxon>
        <taxon>Sporolactobacillus</taxon>
    </lineage>
</organism>
<feature type="transmembrane region" description="Helical" evidence="6">
    <location>
        <begin position="436"/>
        <end position="453"/>
    </location>
</feature>
<feature type="transmembrane region" description="Helical" evidence="6">
    <location>
        <begin position="369"/>
        <end position="388"/>
    </location>
</feature>
<feature type="transmembrane region" description="Helical" evidence="6">
    <location>
        <begin position="321"/>
        <end position="348"/>
    </location>
</feature>
<dbReference type="PANTHER" id="PTHR45649">
    <property type="entry name" value="AMINO-ACID PERMEASE BAT1"/>
    <property type="match status" value="1"/>
</dbReference>
<feature type="transmembrane region" description="Helical" evidence="6">
    <location>
        <begin position="47"/>
        <end position="68"/>
    </location>
</feature>
<feature type="transmembrane region" description="Helical" evidence="6">
    <location>
        <begin position="192"/>
        <end position="211"/>
    </location>
</feature>
<name>A0A4Z0GSJ0_9BACL</name>
<feature type="transmembrane region" description="Helical" evidence="6">
    <location>
        <begin position="394"/>
        <end position="416"/>
    </location>
</feature>
<evidence type="ECO:0000256" key="2">
    <source>
        <dbReference type="ARBA" id="ARBA00022448"/>
    </source>
</evidence>
<evidence type="ECO:0000256" key="3">
    <source>
        <dbReference type="ARBA" id="ARBA00022692"/>
    </source>
</evidence>
<feature type="transmembrane region" description="Helical" evidence="6">
    <location>
        <begin position="80"/>
        <end position="104"/>
    </location>
</feature>
<evidence type="ECO:0000313" key="7">
    <source>
        <dbReference type="EMBL" id="TGA99876.1"/>
    </source>
</evidence>
<dbReference type="Gene3D" id="1.20.1740.10">
    <property type="entry name" value="Amino acid/polyamine transporter I"/>
    <property type="match status" value="1"/>
</dbReference>
<keyword evidence="3 6" id="KW-0812">Transmembrane</keyword>
<accession>A0A4Z0GSJ0</accession>
<dbReference type="Proteomes" id="UP000298347">
    <property type="component" value="Unassembled WGS sequence"/>
</dbReference>
<dbReference type="GO" id="GO:0016020">
    <property type="term" value="C:membrane"/>
    <property type="evidence" value="ECO:0007669"/>
    <property type="project" value="UniProtKB-SubCell"/>
</dbReference>